<dbReference type="Gene3D" id="2.60.120.560">
    <property type="entry name" value="Exo-inulinase, domain 1"/>
    <property type="match status" value="1"/>
</dbReference>
<protein>
    <recommendedName>
        <fullName evidence="4">3-keto-disaccharide hydrolase domain-containing protein</fullName>
    </recommendedName>
</protein>
<comment type="caution">
    <text evidence="2">The sequence shown here is derived from an EMBL/GenBank/DDBJ whole genome shotgun (WGS) entry which is preliminary data.</text>
</comment>
<keyword evidence="3" id="KW-1185">Reference proteome</keyword>
<dbReference type="AlphaFoldDB" id="A0A5C6AV33"/>
<feature type="chain" id="PRO_5022662811" description="3-keto-disaccharide hydrolase domain-containing protein" evidence="1">
    <location>
        <begin position="25"/>
        <end position="202"/>
    </location>
</feature>
<dbReference type="Proteomes" id="UP000316213">
    <property type="component" value="Unassembled WGS sequence"/>
</dbReference>
<keyword evidence="1" id="KW-0732">Signal</keyword>
<dbReference type="OrthoDB" id="256709at2"/>
<proteinExistence type="predicted"/>
<accession>A0A5C6AV33</accession>
<sequence precursor="true">MMRLFLCLGLVMGCLSFCSMVGFAGERATASFESDAPSQWKSSIGKWEVRDGVMHGAEQESDHHPAAARWLVPFKDGKVTGKFRNVDARAVNIGFDPAPSELDKKGHLCALTVLANKVTLAIAPNKADPKSKAQSIAQADIQTPKNEWVDFTITSEGDTMTVQIGNATLKATHPEIAAKKTGVVVRVMGGSAQFDELTIESK</sequence>
<dbReference type="EMBL" id="SJPM01000001">
    <property type="protein sequence ID" value="TWU03301.1"/>
    <property type="molecule type" value="Genomic_DNA"/>
</dbReference>
<gene>
    <name evidence="2" type="ORF">Pla100_02190</name>
</gene>
<feature type="signal peptide" evidence="1">
    <location>
        <begin position="1"/>
        <end position="24"/>
    </location>
</feature>
<dbReference type="RefSeq" id="WP_146575847.1">
    <property type="nucleotide sequence ID" value="NZ_SJPM01000001.1"/>
</dbReference>
<evidence type="ECO:0000256" key="1">
    <source>
        <dbReference type="SAM" id="SignalP"/>
    </source>
</evidence>
<organism evidence="2 3">
    <name type="scientific">Neorhodopirellula pilleata</name>
    <dbReference type="NCBI Taxonomy" id="2714738"/>
    <lineage>
        <taxon>Bacteria</taxon>
        <taxon>Pseudomonadati</taxon>
        <taxon>Planctomycetota</taxon>
        <taxon>Planctomycetia</taxon>
        <taxon>Pirellulales</taxon>
        <taxon>Pirellulaceae</taxon>
        <taxon>Neorhodopirellula</taxon>
    </lineage>
</organism>
<evidence type="ECO:0000313" key="3">
    <source>
        <dbReference type="Proteomes" id="UP000316213"/>
    </source>
</evidence>
<evidence type="ECO:0000313" key="2">
    <source>
        <dbReference type="EMBL" id="TWU03301.1"/>
    </source>
</evidence>
<evidence type="ECO:0008006" key="4">
    <source>
        <dbReference type="Google" id="ProtNLM"/>
    </source>
</evidence>
<reference evidence="2 3" key="1">
    <citation type="submission" date="2019-02" db="EMBL/GenBank/DDBJ databases">
        <title>Deep-cultivation of Planctomycetes and their phenomic and genomic characterization uncovers novel biology.</title>
        <authorList>
            <person name="Wiegand S."/>
            <person name="Jogler M."/>
            <person name="Boedeker C."/>
            <person name="Pinto D."/>
            <person name="Vollmers J."/>
            <person name="Rivas-Marin E."/>
            <person name="Kohn T."/>
            <person name="Peeters S.H."/>
            <person name="Heuer A."/>
            <person name="Rast P."/>
            <person name="Oberbeckmann S."/>
            <person name="Bunk B."/>
            <person name="Jeske O."/>
            <person name="Meyerdierks A."/>
            <person name="Storesund J.E."/>
            <person name="Kallscheuer N."/>
            <person name="Luecker S."/>
            <person name="Lage O.M."/>
            <person name="Pohl T."/>
            <person name="Merkel B.J."/>
            <person name="Hornburger P."/>
            <person name="Mueller R.-W."/>
            <person name="Bruemmer F."/>
            <person name="Labrenz M."/>
            <person name="Spormann A.M."/>
            <person name="Op Den Camp H."/>
            <person name="Overmann J."/>
            <person name="Amann R."/>
            <person name="Jetten M.S.M."/>
            <person name="Mascher T."/>
            <person name="Medema M.H."/>
            <person name="Devos D.P."/>
            <person name="Kaster A.-K."/>
            <person name="Ovreas L."/>
            <person name="Rohde M."/>
            <person name="Galperin M.Y."/>
            <person name="Jogler C."/>
        </authorList>
    </citation>
    <scope>NUCLEOTIDE SEQUENCE [LARGE SCALE GENOMIC DNA]</scope>
    <source>
        <strain evidence="2 3">Pla100</strain>
    </source>
</reference>
<name>A0A5C6AV33_9BACT</name>